<reference evidence="2" key="1">
    <citation type="journal article" date="2022" name="Microbiol. Resour. Announc.">
        <title>Draft Genome Sequence of a Methanogenic Archaeon from West Spitsbergen Permafrost.</title>
        <authorList>
            <person name="Trubitsyn V."/>
            <person name="Rivkina E."/>
            <person name="Shcherbakova V."/>
        </authorList>
    </citation>
    <scope>NUCLEOTIDE SEQUENCE [LARGE SCALE GENOMIC DNA]</scope>
    <source>
        <strain evidence="2">VT</strain>
    </source>
</reference>
<dbReference type="EMBL" id="JAIOUQ010000014">
    <property type="protein sequence ID" value="MBZ2166745.1"/>
    <property type="molecule type" value="Genomic_DNA"/>
</dbReference>
<dbReference type="AlphaFoldDB" id="A0A8T5V4Z7"/>
<organism evidence="1 2">
    <name type="scientific">Methanobacterium spitsbergense</name>
    <dbReference type="NCBI Taxonomy" id="2874285"/>
    <lineage>
        <taxon>Archaea</taxon>
        <taxon>Methanobacteriati</taxon>
        <taxon>Methanobacteriota</taxon>
        <taxon>Methanomada group</taxon>
        <taxon>Methanobacteria</taxon>
        <taxon>Methanobacteriales</taxon>
        <taxon>Methanobacteriaceae</taxon>
        <taxon>Methanobacterium</taxon>
    </lineage>
</organism>
<name>A0A8T5V4Z7_9EURY</name>
<gene>
    <name evidence="1" type="ORF">K8N75_11930</name>
</gene>
<evidence type="ECO:0000313" key="2">
    <source>
        <dbReference type="Proteomes" id="UP000825933"/>
    </source>
</evidence>
<evidence type="ECO:0000313" key="1">
    <source>
        <dbReference type="EMBL" id="MBZ2166745.1"/>
    </source>
</evidence>
<dbReference type="Proteomes" id="UP000825933">
    <property type="component" value="Unassembled WGS sequence"/>
</dbReference>
<dbReference type="RefSeq" id="WP_223792284.1">
    <property type="nucleotide sequence ID" value="NZ_JAIOUQ010000014.1"/>
</dbReference>
<comment type="caution">
    <text evidence="1">The sequence shown here is derived from an EMBL/GenBank/DDBJ whole genome shotgun (WGS) entry which is preliminary data.</text>
</comment>
<protein>
    <submittedName>
        <fullName evidence="1">Uncharacterized protein</fullName>
    </submittedName>
</protein>
<proteinExistence type="predicted"/>
<keyword evidence="2" id="KW-1185">Reference proteome</keyword>
<accession>A0A8T5V4Z7</accession>
<sequence length="90" mass="10469">MNSKKKNLRSTTGRVVDSNTIKTIEAMESFKPNDIVVIIHADDYKESFEKMMQRINKMDETVNEHSTYLNENIKPASKGFLARFRKSKDK</sequence>